<protein>
    <submittedName>
        <fullName evidence="1">Uncharacterized protein</fullName>
    </submittedName>
</protein>
<evidence type="ECO:0000313" key="1">
    <source>
        <dbReference type="EMBL" id="CEM44305.1"/>
    </source>
</evidence>
<dbReference type="EMBL" id="CDMZ01002894">
    <property type="protein sequence ID" value="CEM44305.1"/>
    <property type="molecule type" value="Genomic_DNA"/>
</dbReference>
<dbReference type="VEuPathDB" id="CryptoDB:Cvel_28243"/>
<dbReference type="PhylomeDB" id="A0A0G4HJD0"/>
<name>A0A0G4HJD0_9ALVE</name>
<sequence>MEPSPIDRPLDSTVAWDAKTAPKAAPKARYWHRIDRLQIRNRVILPYSTGGAKSCCGHDKSVLPHFADRYRGKVTDQFQGPAVKLVGVITHGRCAFYFAVPPEERHGANMTCTALLYVLLYLERNFE</sequence>
<proteinExistence type="predicted"/>
<dbReference type="AlphaFoldDB" id="A0A0G4HJD0"/>
<gene>
    <name evidence="1" type="ORF">Cvel_28243</name>
</gene>
<accession>A0A0G4HJD0</accession>
<organism evidence="1">
    <name type="scientific">Chromera velia CCMP2878</name>
    <dbReference type="NCBI Taxonomy" id="1169474"/>
    <lineage>
        <taxon>Eukaryota</taxon>
        <taxon>Sar</taxon>
        <taxon>Alveolata</taxon>
        <taxon>Colpodellida</taxon>
        <taxon>Chromeraceae</taxon>
        <taxon>Chromera</taxon>
    </lineage>
</organism>
<reference evidence="1" key="1">
    <citation type="submission" date="2014-11" db="EMBL/GenBank/DDBJ databases">
        <authorList>
            <person name="Otto D Thomas"/>
            <person name="Naeem Raeece"/>
        </authorList>
    </citation>
    <scope>NUCLEOTIDE SEQUENCE</scope>
</reference>